<dbReference type="GO" id="GO:0005886">
    <property type="term" value="C:plasma membrane"/>
    <property type="evidence" value="ECO:0007669"/>
    <property type="project" value="UniProtKB-SubCell"/>
</dbReference>
<keyword evidence="4" id="KW-0597">Phosphoprotein</keyword>
<evidence type="ECO:0000256" key="6">
    <source>
        <dbReference type="ARBA" id="ARBA00022692"/>
    </source>
</evidence>
<dbReference type="InParanoid" id="A0A068VES5"/>
<keyword evidence="9 12" id="KW-1133">Transmembrane helix</keyword>
<dbReference type="InterPro" id="IPR003591">
    <property type="entry name" value="Leu-rich_rpt_typical-subtyp"/>
</dbReference>
<gene>
    <name evidence="13" type="ORF">GSCOC_T00012644001</name>
</gene>
<dbReference type="InterPro" id="IPR032675">
    <property type="entry name" value="LRR_dom_sf"/>
</dbReference>
<accession>A0A068VES5</accession>
<protein>
    <recommendedName>
        <fullName evidence="15">Leucine-rich repeat-containing N-terminal plant-type domain-containing protein</fullName>
    </recommendedName>
</protein>
<dbReference type="Pfam" id="PF13855">
    <property type="entry name" value="LRR_8"/>
    <property type="match status" value="1"/>
</dbReference>
<dbReference type="FunFam" id="3.80.10.10:FF:000041">
    <property type="entry name" value="LRR receptor-like serine/threonine-protein kinase ERECTA"/>
    <property type="match status" value="1"/>
</dbReference>
<dbReference type="SUPFAM" id="SSF52058">
    <property type="entry name" value="L domain-like"/>
    <property type="match status" value="2"/>
</dbReference>
<keyword evidence="5" id="KW-0433">Leucine-rich repeat</keyword>
<keyword evidence="11" id="KW-0325">Glycoprotein</keyword>
<evidence type="ECO:0008006" key="15">
    <source>
        <dbReference type="Google" id="ProtNLM"/>
    </source>
</evidence>
<dbReference type="SMART" id="SM00365">
    <property type="entry name" value="LRR_SD22"/>
    <property type="match status" value="8"/>
</dbReference>
<dbReference type="EMBL" id="HG739461">
    <property type="protein sequence ID" value="CDP19196.1"/>
    <property type="molecule type" value="Genomic_DNA"/>
</dbReference>
<evidence type="ECO:0000256" key="5">
    <source>
        <dbReference type="ARBA" id="ARBA00022614"/>
    </source>
</evidence>
<organism evidence="13 14">
    <name type="scientific">Coffea canephora</name>
    <name type="common">Robusta coffee</name>
    <dbReference type="NCBI Taxonomy" id="49390"/>
    <lineage>
        <taxon>Eukaryota</taxon>
        <taxon>Viridiplantae</taxon>
        <taxon>Streptophyta</taxon>
        <taxon>Embryophyta</taxon>
        <taxon>Tracheophyta</taxon>
        <taxon>Spermatophyta</taxon>
        <taxon>Magnoliopsida</taxon>
        <taxon>eudicotyledons</taxon>
        <taxon>Gunneridae</taxon>
        <taxon>Pentapetalae</taxon>
        <taxon>asterids</taxon>
        <taxon>lamiids</taxon>
        <taxon>Gentianales</taxon>
        <taxon>Rubiaceae</taxon>
        <taxon>Ixoroideae</taxon>
        <taxon>Gardenieae complex</taxon>
        <taxon>Bertiereae - Coffeeae clade</taxon>
        <taxon>Coffeeae</taxon>
        <taxon>Coffea</taxon>
    </lineage>
</organism>
<keyword evidence="14" id="KW-1185">Reference proteome</keyword>
<dbReference type="FunFam" id="3.80.10.10:FF:000111">
    <property type="entry name" value="LRR receptor-like serine/threonine-protein kinase ERECTA"/>
    <property type="match status" value="1"/>
</dbReference>
<evidence type="ECO:0000256" key="8">
    <source>
        <dbReference type="ARBA" id="ARBA00022737"/>
    </source>
</evidence>
<dbReference type="Pfam" id="PF00560">
    <property type="entry name" value="LRR_1"/>
    <property type="match status" value="12"/>
</dbReference>
<evidence type="ECO:0000256" key="2">
    <source>
        <dbReference type="ARBA" id="ARBA00009592"/>
    </source>
</evidence>
<evidence type="ECO:0000256" key="9">
    <source>
        <dbReference type="ARBA" id="ARBA00022989"/>
    </source>
</evidence>
<evidence type="ECO:0000256" key="11">
    <source>
        <dbReference type="ARBA" id="ARBA00023180"/>
    </source>
</evidence>
<dbReference type="GO" id="GO:0051707">
    <property type="term" value="P:response to other organism"/>
    <property type="evidence" value="ECO:0007669"/>
    <property type="project" value="UniProtKB-ARBA"/>
</dbReference>
<proteinExistence type="inferred from homology"/>
<dbReference type="SMART" id="SM00369">
    <property type="entry name" value="LRR_TYP"/>
    <property type="match status" value="15"/>
</dbReference>
<name>A0A068VES5_COFCA</name>
<evidence type="ECO:0000256" key="4">
    <source>
        <dbReference type="ARBA" id="ARBA00022553"/>
    </source>
</evidence>
<feature type="transmembrane region" description="Helical" evidence="12">
    <location>
        <begin position="1116"/>
        <end position="1139"/>
    </location>
</feature>
<keyword evidence="10 12" id="KW-0472">Membrane</keyword>
<dbReference type="FunFam" id="3.80.10.10:FF:000095">
    <property type="entry name" value="LRR receptor-like serine/threonine-protein kinase GSO1"/>
    <property type="match status" value="1"/>
</dbReference>
<evidence type="ECO:0000256" key="1">
    <source>
        <dbReference type="ARBA" id="ARBA00004251"/>
    </source>
</evidence>
<dbReference type="PhylomeDB" id="A0A068VES5"/>
<dbReference type="PANTHER" id="PTHR48063:SF98">
    <property type="entry name" value="LRR RECEPTOR-LIKE SERINE_THREONINE-PROTEIN KINASE FLS2"/>
    <property type="match status" value="1"/>
</dbReference>
<comment type="subcellular location">
    <subcellularLocation>
        <location evidence="1">Cell membrane</location>
        <topology evidence="1">Single-pass type I membrane protein</topology>
    </subcellularLocation>
</comment>
<sequence>MEDLEESSHLSLEICQIYMGGLYVLQDDNLQWLAGLFNLEHLDMTSVNLRGANNWAQVINTIPSLVEEHLSYCQLDRISPLMETNLSSLTVLDLSHNGISFLPRWYLVLVRYPWNLTSLQFSHLPQNILNGSLPLTILDLSTLVLLDLSKNEILSGQLTDNLGYFQNVEQRNLGSNSISGPIPSNIGVLSFLETMLLGDNQINGTLPPSLGKLFRVKELDISRNMMEGIVTQSQFENLTNIRYLKAPGNSLTLEVDPSWVSLAQFLYLDLSYWKLGPQFPNWLRLQKEINFLDLSSTGISGAIPPWLWNMSTAFDYLDLSHNQLSGGISNICCINKVHLSSNQFSRLNPSLLNLKQLRFLDLSLNDFEGVPIPSFIGSLKSLEYLNLSYTGFSGIIPPQLGNLWIFSLGTLVSLDLGQNNCQVPWPEGPWNLTSLQVLNLNQNQLGGSLPRELLYLNKLVSLDLSKNEINDLMPTASSNLTNLLHLDISDNQLNSSIPNWLYKSKHIKLLNLARNWLQGVILEDIANLSSIVELDLTANQLTGTIPKQIGNPCDHENNQLSGQLTDNLGQFQNLEQLNLGSNSISGPIPSNIGLLSSLETLLLGDNKLNGTLPASLGKFSKLKELDISRNMMEGIVTQSQLENLTNIRSMKAPGNSLTLEVDSRWVSPAQFQHLDLSSWKLGPQFPNWLRLQKKIYHLDLSFTGISGAIPSWLWNLSAEFDYLDLSHNQLSGSISDICCINEVHLSSNQFSGQLPHTTAHRVFTLDLSNNSFSGGLSHFLCRGAGVNKERGIQVLDLGENLLSGAIPDCWMNLPMLVFISLSNNNLSGSIPMSIGYLTSLLSLHLRNNSLSGDIPSSLENCTELITIDVAGNKLGGKLPTWLGPSLSKLRILILRSNKFHGELAPGLCHLSSLRVLDVSNNDFVGVIPSCFNNFTSMATEGNVSLRYNEITYYYDGYPERAQLATKRNEYDYHGTVLYLICSIDLASNNFSGKIPDELINLLGLISLNLSGNQLNGMIPRNIGQMGQLESLDLSRNHLSGSIPSSISKLSSLGFLNLSNNNLSGEIPSSTQMQTFGASSFAGNQLCGRPLTVNCSSSSTDGVTAITEESAEAVADYWLYVFIGLGFVVGFWGVCFTLILKRSWRYAYFQFVDEAWDWLQLQACHLSAKFMLKG</sequence>
<dbReference type="Gramene" id="CDP19196">
    <property type="protein sequence ID" value="CDP19196"/>
    <property type="gene ID" value="GSCOC_T00012644001"/>
</dbReference>
<dbReference type="AlphaFoldDB" id="A0A068VES5"/>
<dbReference type="GO" id="GO:0007165">
    <property type="term" value="P:signal transduction"/>
    <property type="evidence" value="ECO:0007669"/>
    <property type="project" value="UniProtKB-ARBA"/>
</dbReference>
<dbReference type="InterPro" id="IPR001611">
    <property type="entry name" value="Leu-rich_rpt"/>
</dbReference>
<dbReference type="OMA" id="RDCCEWI"/>
<dbReference type="Gene3D" id="3.80.10.10">
    <property type="entry name" value="Ribonuclease Inhibitor"/>
    <property type="match status" value="5"/>
</dbReference>
<evidence type="ECO:0000313" key="14">
    <source>
        <dbReference type="Proteomes" id="UP000295252"/>
    </source>
</evidence>
<dbReference type="PANTHER" id="PTHR48063">
    <property type="entry name" value="LRR RECEPTOR-LIKE KINASE"/>
    <property type="match status" value="1"/>
</dbReference>
<dbReference type="PROSITE" id="PS51450">
    <property type="entry name" value="LRR"/>
    <property type="match status" value="2"/>
</dbReference>
<evidence type="ECO:0000256" key="12">
    <source>
        <dbReference type="SAM" id="Phobius"/>
    </source>
</evidence>
<dbReference type="FunFam" id="3.80.10.10:FF:000383">
    <property type="entry name" value="Leucine-rich repeat receptor protein kinase EMS1"/>
    <property type="match status" value="1"/>
</dbReference>
<dbReference type="Proteomes" id="UP000295252">
    <property type="component" value="Chromosome VIII"/>
</dbReference>
<evidence type="ECO:0000256" key="10">
    <source>
        <dbReference type="ARBA" id="ARBA00023136"/>
    </source>
</evidence>
<keyword evidence="8" id="KW-0677">Repeat</keyword>
<evidence type="ECO:0000256" key="7">
    <source>
        <dbReference type="ARBA" id="ARBA00022729"/>
    </source>
</evidence>
<dbReference type="PRINTS" id="PR00019">
    <property type="entry name" value="LEURICHRPT"/>
</dbReference>
<evidence type="ECO:0000313" key="13">
    <source>
        <dbReference type="EMBL" id="CDP19196.1"/>
    </source>
</evidence>
<keyword evidence="6 12" id="KW-0812">Transmembrane</keyword>
<dbReference type="GO" id="GO:0006952">
    <property type="term" value="P:defense response"/>
    <property type="evidence" value="ECO:0007669"/>
    <property type="project" value="UniProtKB-ARBA"/>
</dbReference>
<dbReference type="OrthoDB" id="1600340at2759"/>
<comment type="similarity">
    <text evidence="2">Belongs to the RLP family.</text>
</comment>
<evidence type="ECO:0000256" key="3">
    <source>
        <dbReference type="ARBA" id="ARBA00022475"/>
    </source>
</evidence>
<dbReference type="InterPro" id="IPR046956">
    <property type="entry name" value="RLP23-like"/>
</dbReference>
<reference evidence="14" key="1">
    <citation type="journal article" date="2014" name="Science">
        <title>The coffee genome provides insight into the convergent evolution of caffeine biosynthesis.</title>
        <authorList>
            <person name="Denoeud F."/>
            <person name="Carretero-Paulet L."/>
            <person name="Dereeper A."/>
            <person name="Droc G."/>
            <person name="Guyot R."/>
            <person name="Pietrella M."/>
            <person name="Zheng C."/>
            <person name="Alberti A."/>
            <person name="Anthony F."/>
            <person name="Aprea G."/>
            <person name="Aury J.M."/>
            <person name="Bento P."/>
            <person name="Bernard M."/>
            <person name="Bocs S."/>
            <person name="Campa C."/>
            <person name="Cenci A."/>
            <person name="Combes M.C."/>
            <person name="Crouzillat D."/>
            <person name="Da Silva C."/>
            <person name="Daddiego L."/>
            <person name="De Bellis F."/>
            <person name="Dussert S."/>
            <person name="Garsmeur O."/>
            <person name="Gayraud T."/>
            <person name="Guignon V."/>
            <person name="Jahn K."/>
            <person name="Jamilloux V."/>
            <person name="Joet T."/>
            <person name="Labadie K."/>
            <person name="Lan T."/>
            <person name="Leclercq J."/>
            <person name="Lepelley M."/>
            <person name="Leroy T."/>
            <person name="Li L.T."/>
            <person name="Librado P."/>
            <person name="Lopez L."/>
            <person name="Munoz A."/>
            <person name="Noel B."/>
            <person name="Pallavicini A."/>
            <person name="Perrotta G."/>
            <person name="Poncet V."/>
            <person name="Pot D."/>
            <person name="Priyono X."/>
            <person name="Rigoreau M."/>
            <person name="Rouard M."/>
            <person name="Rozas J."/>
            <person name="Tranchant-Dubreuil C."/>
            <person name="VanBuren R."/>
            <person name="Zhang Q."/>
            <person name="Andrade A.C."/>
            <person name="Argout X."/>
            <person name="Bertrand B."/>
            <person name="de Kochko A."/>
            <person name="Graziosi G."/>
            <person name="Henry R.J."/>
            <person name="Jayarama X."/>
            <person name="Ming R."/>
            <person name="Nagai C."/>
            <person name="Rounsley S."/>
            <person name="Sankoff D."/>
            <person name="Giuliano G."/>
            <person name="Albert V.A."/>
            <person name="Wincker P."/>
            <person name="Lashermes P."/>
        </authorList>
    </citation>
    <scope>NUCLEOTIDE SEQUENCE [LARGE SCALE GENOMIC DNA]</scope>
    <source>
        <strain evidence="14">cv. DH200-94</strain>
    </source>
</reference>
<keyword evidence="3" id="KW-1003">Cell membrane</keyword>
<keyword evidence="7" id="KW-0732">Signal</keyword>
<dbReference type="SUPFAM" id="SSF52047">
    <property type="entry name" value="RNI-like"/>
    <property type="match status" value="2"/>
</dbReference>